<gene>
    <name evidence="4" type="ORF">DEBURN_LOCUS1282</name>
</gene>
<dbReference type="OrthoDB" id="1924968at2759"/>
<dbReference type="Gene3D" id="3.30.70.890">
    <property type="entry name" value="GHMP kinase, C-terminal domain"/>
    <property type="match status" value="1"/>
</dbReference>
<name>A0A9N8V731_9GLOM</name>
<evidence type="ECO:0000259" key="3">
    <source>
        <dbReference type="Pfam" id="PF00288"/>
    </source>
</evidence>
<dbReference type="PANTHER" id="PTHR38710:SF1">
    <property type="entry name" value="WITH PUTATIVE URIDYL PYROPHOSPHORYLASE-RELATED"/>
    <property type="match status" value="1"/>
</dbReference>
<dbReference type="InterPro" id="IPR029044">
    <property type="entry name" value="Nucleotide-diphossugar_trans"/>
</dbReference>
<dbReference type="InterPro" id="IPR014721">
    <property type="entry name" value="Ribsml_uS5_D2-typ_fold_subgr"/>
</dbReference>
<dbReference type="Proteomes" id="UP000789706">
    <property type="component" value="Unassembled WGS sequence"/>
</dbReference>
<dbReference type="GO" id="GO:0047940">
    <property type="term" value="F:glucuronokinase activity"/>
    <property type="evidence" value="ECO:0007669"/>
    <property type="project" value="TreeGrafter"/>
</dbReference>
<dbReference type="EMBL" id="CAJVPK010000055">
    <property type="protein sequence ID" value="CAG8439023.1"/>
    <property type="molecule type" value="Genomic_DNA"/>
</dbReference>
<sequence>MFDLIILATSWQSKLELDIKEKFDDSEILSLYGIPKPLLPISGKPALNWVIEELKDKITGDIFIITNAHNYPKYLRWANSIFVSKFHIINNGETNYDHNKNFMSDIALVKQIKGLNNITIIIQAELLIDPINDNYFINLLFDDIENNKFIFYNHLMSSETLSLMNLPNKKQHINFDISNLLACVFLSNSLSLIEQYLLSIKDLTLKYDENNNLFMNFLQFMINYNHDAKLINLLNVSSFIFRWLNPSLNLSDYLSTFHKSLKLKQKNYSLNLFSHQTIPIITRSYARIGLMGNPSDGFYGKTISFLISNFFTEVTLIPNKFINNNTQSYQEYSKITIIPTFTSVTTSFSSLQHLSLISSSEGYSNANSLIQATCKVFYEYCHNNNIFLHDQGFNILVETNIPRQVGLAGSSAIITALWKGLMKFYTINNEVISLTIQAKLIHNVEKVELGINSGLQDRVLQSFGGLMYMDFEKELMEKNGGIGKYERIDENLLPKGFWIAYEVNPSDSGKIHSDVVKKYENGDQKIIEAMNKLASLAEKTKNVLLNLSLSSSLKSKYIATMMNENFNLRKEIFGKKVIGNNNLRMIELANKYGFAAKFTGSGGTIVGLWNGNGKDNESNESELIDENKNLEGLKKELFKEGFVFCWVKICNEM</sequence>
<keyword evidence="2" id="KW-0067">ATP-binding</keyword>
<keyword evidence="1" id="KW-0547">Nucleotide-binding</keyword>
<dbReference type="InterPro" id="IPR020568">
    <property type="entry name" value="Ribosomal_Su5_D2-typ_SF"/>
</dbReference>
<dbReference type="PRINTS" id="PR00959">
    <property type="entry name" value="MEVGALKINASE"/>
</dbReference>
<organism evidence="4 5">
    <name type="scientific">Diversispora eburnea</name>
    <dbReference type="NCBI Taxonomy" id="1213867"/>
    <lineage>
        <taxon>Eukaryota</taxon>
        <taxon>Fungi</taxon>
        <taxon>Fungi incertae sedis</taxon>
        <taxon>Mucoromycota</taxon>
        <taxon>Glomeromycotina</taxon>
        <taxon>Glomeromycetes</taxon>
        <taxon>Diversisporales</taxon>
        <taxon>Diversisporaceae</taxon>
        <taxon>Diversispora</taxon>
    </lineage>
</organism>
<dbReference type="SUPFAM" id="SSF53448">
    <property type="entry name" value="Nucleotide-diphospho-sugar transferases"/>
    <property type="match status" value="1"/>
</dbReference>
<dbReference type="Gene3D" id="3.90.550.10">
    <property type="entry name" value="Spore Coat Polysaccharide Biosynthesis Protein SpsA, Chain A"/>
    <property type="match status" value="1"/>
</dbReference>
<evidence type="ECO:0000313" key="5">
    <source>
        <dbReference type="Proteomes" id="UP000789706"/>
    </source>
</evidence>
<dbReference type="AlphaFoldDB" id="A0A9N8V731"/>
<dbReference type="InterPro" id="IPR006204">
    <property type="entry name" value="GHMP_kinase_N_dom"/>
</dbReference>
<protein>
    <submittedName>
        <fullName evidence="4">4370_t:CDS:1</fullName>
    </submittedName>
</protein>
<dbReference type="Pfam" id="PF00288">
    <property type="entry name" value="GHMP_kinases_N"/>
    <property type="match status" value="1"/>
</dbReference>
<proteinExistence type="predicted"/>
<dbReference type="PANTHER" id="PTHR38710">
    <property type="entry name" value="WITH PUTATIVE URIDYL PYROPHOSPHORYLASE-RELATED"/>
    <property type="match status" value="1"/>
</dbReference>
<dbReference type="SUPFAM" id="SSF55060">
    <property type="entry name" value="GHMP Kinase, C-terminal domain"/>
    <property type="match status" value="1"/>
</dbReference>
<evidence type="ECO:0000313" key="4">
    <source>
        <dbReference type="EMBL" id="CAG8439023.1"/>
    </source>
</evidence>
<dbReference type="Gene3D" id="3.30.230.10">
    <property type="match status" value="1"/>
</dbReference>
<dbReference type="GO" id="GO:0005524">
    <property type="term" value="F:ATP binding"/>
    <property type="evidence" value="ECO:0007669"/>
    <property type="project" value="UniProtKB-KW"/>
</dbReference>
<dbReference type="SUPFAM" id="SSF54211">
    <property type="entry name" value="Ribosomal protein S5 domain 2-like"/>
    <property type="match status" value="1"/>
</dbReference>
<dbReference type="InterPro" id="IPR053034">
    <property type="entry name" value="Glucuronokinase-like"/>
</dbReference>
<evidence type="ECO:0000256" key="2">
    <source>
        <dbReference type="ARBA" id="ARBA00022840"/>
    </source>
</evidence>
<comment type="caution">
    <text evidence="4">The sequence shown here is derived from an EMBL/GenBank/DDBJ whole genome shotgun (WGS) entry which is preliminary data.</text>
</comment>
<dbReference type="InterPro" id="IPR036554">
    <property type="entry name" value="GHMP_kinase_C_sf"/>
</dbReference>
<keyword evidence="5" id="KW-1185">Reference proteome</keyword>
<reference evidence="4" key="1">
    <citation type="submission" date="2021-06" db="EMBL/GenBank/DDBJ databases">
        <authorList>
            <person name="Kallberg Y."/>
            <person name="Tangrot J."/>
            <person name="Rosling A."/>
        </authorList>
    </citation>
    <scope>NUCLEOTIDE SEQUENCE</scope>
    <source>
        <strain evidence="4">AZ414A</strain>
    </source>
</reference>
<feature type="domain" description="GHMP kinase N-terminal" evidence="3">
    <location>
        <begin position="372"/>
        <end position="465"/>
    </location>
</feature>
<accession>A0A9N8V731</accession>
<evidence type="ECO:0000256" key="1">
    <source>
        <dbReference type="ARBA" id="ARBA00022741"/>
    </source>
</evidence>